<accession>A0A516H458</accession>
<dbReference type="Proteomes" id="UP000317496">
    <property type="component" value="Chromosome"/>
</dbReference>
<gene>
    <name evidence="1" type="ORF">FNB15_15095</name>
</gene>
<organism evidence="1 2">
    <name type="scientific">Ferrovibrio terrae</name>
    <dbReference type="NCBI Taxonomy" id="2594003"/>
    <lineage>
        <taxon>Bacteria</taxon>
        <taxon>Pseudomonadati</taxon>
        <taxon>Pseudomonadota</taxon>
        <taxon>Alphaproteobacteria</taxon>
        <taxon>Rhodospirillales</taxon>
        <taxon>Rhodospirillaceae</taxon>
        <taxon>Ferrovibrio</taxon>
    </lineage>
</organism>
<dbReference type="Pfam" id="PF13773">
    <property type="entry name" value="DUF4170"/>
    <property type="match status" value="1"/>
</dbReference>
<name>A0A516H458_9PROT</name>
<reference evidence="1 2" key="1">
    <citation type="submission" date="2019-07" db="EMBL/GenBank/DDBJ databases">
        <title>Genome sequencing for Ferrovibrio sp. K5.</title>
        <authorList>
            <person name="Park S.-J."/>
        </authorList>
    </citation>
    <scope>NUCLEOTIDE SEQUENCE [LARGE SCALE GENOMIC DNA]</scope>
    <source>
        <strain evidence="1 2">K5</strain>
    </source>
</reference>
<protein>
    <recommendedName>
        <fullName evidence="3">DUF4170 domain-containing protein</fullName>
    </recommendedName>
</protein>
<dbReference type="InterPro" id="IPR025226">
    <property type="entry name" value="DUF4170"/>
</dbReference>
<dbReference type="KEGG" id="fer:FNB15_15095"/>
<sequence length="62" mass="7126">MTNFYVEGGIFKDLADPAPISGTEERYGPFPSEQEADKVWRARMADKIDICNHRLRVIKRDA</sequence>
<proteinExistence type="predicted"/>
<evidence type="ECO:0000313" key="2">
    <source>
        <dbReference type="Proteomes" id="UP000317496"/>
    </source>
</evidence>
<dbReference type="OrthoDB" id="9800646at2"/>
<dbReference type="AlphaFoldDB" id="A0A516H458"/>
<keyword evidence="2" id="KW-1185">Reference proteome</keyword>
<evidence type="ECO:0008006" key="3">
    <source>
        <dbReference type="Google" id="ProtNLM"/>
    </source>
</evidence>
<dbReference type="RefSeq" id="WP_144069506.1">
    <property type="nucleotide sequence ID" value="NZ_CP041636.1"/>
</dbReference>
<dbReference type="EMBL" id="CP041636">
    <property type="protein sequence ID" value="QDO98525.1"/>
    <property type="molecule type" value="Genomic_DNA"/>
</dbReference>
<evidence type="ECO:0000313" key="1">
    <source>
        <dbReference type="EMBL" id="QDO98525.1"/>
    </source>
</evidence>
<dbReference type="Gene3D" id="3.30.70.2400">
    <property type="entry name" value="Uncharacterised protein PF13773, DUF4170"/>
    <property type="match status" value="1"/>
</dbReference>